<proteinExistence type="predicted"/>
<gene>
    <name evidence="1" type="ORF">M9H77_01040</name>
</gene>
<reference evidence="2" key="1">
    <citation type="journal article" date="2023" name="Nat. Plants">
        <title>Single-cell RNA sequencing provides a high-resolution roadmap for understanding the multicellular compartmentation of specialized metabolism.</title>
        <authorList>
            <person name="Sun S."/>
            <person name="Shen X."/>
            <person name="Li Y."/>
            <person name="Li Y."/>
            <person name="Wang S."/>
            <person name="Li R."/>
            <person name="Zhang H."/>
            <person name="Shen G."/>
            <person name="Guo B."/>
            <person name="Wei J."/>
            <person name="Xu J."/>
            <person name="St-Pierre B."/>
            <person name="Chen S."/>
            <person name="Sun C."/>
        </authorList>
    </citation>
    <scope>NUCLEOTIDE SEQUENCE [LARGE SCALE GENOMIC DNA]</scope>
</reference>
<evidence type="ECO:0000313" key="1">
    <source>
        <dbReference type="EMBL" id="KAI5679813.1"/>
    </source>
</evidence>
<keyword evidence="2" id="KW-1185">Reference proteome</keyword>
<sequence>MNVDMNSVIGTWILEFLLRQPLEESLLNYLIDVLPLPNDNPTIKRMILLRKIEFEISKGCVSESILDCLETIEELDFQNGVEQHSESLKAAYCAVAVACTVQSFANKGDNSKFKYFEAVKRIWRGKVCKMEKVENVGLISEELLSWKDEIEAALWEESVCDDVLKRTEGMDAVGAVGAYVHEEKGKMGPSFLEFVAQKARTDDTLMKLLFDVGNANLGQGGEKKENLAIAADQGLGRSDNRGHKEIVLSKAKHIALKRTRGPRFGISRGSKIADTGNSEVDPSGKHCDLLPTPEVNKVQEDLRSSSLELQAVVKDPLPDALNLAEMLLSFTEKENTSKEIVVLSKVGDDPSFVESSKAVQANEEDLSKHCQDVRTNAAETSLMESNGTVRAFECDDSIDETPDISPSGKGLRLPSPKGVNVSPLKKYEANKLTKRRKKKRWSALEEDALRSAVEK</sequence>
<dbReference type="Proteomes" id="UP001060085">
    <property type="component" value="Linkage Group LG01"/>
</dbReference>
<evidence type="ECO:0000313" key="2">
    <source>
        <dbReference type="Proteomes" id="UP001060085"/>
    </source>
</evidence>
<comment type="caution">
    <text evidence="1">The sequence shown here is derived from an EMBL/GenBank/DDBJ whole genome shotgun (WGS) entry which is preliminary data.</text>
</comment>
<protein>
    <submittedName>
        <fullName evidence="1">Uncharacterized protein</fullName>
    </submittedName>
</protein>
<dbReference type="EMBL" id="CM044701">
    <property type="protein sequence ID" value="KAI5679813.1"/>
    <property type="molecule type" value="Genomic_DNA"/>
</dbReference>
<organism evidence="1 2">
    <name type="scientific">Catharanthus roseus</name>
    <name type="common">Madagascar periwinkle</name>
    <name type="synonym">Vinca rosea</name>
    <dbReference type="NCBI Taxonomy" id="4058"/>
    <lineage>
        <taxon>Eukaryota</taxon>
        <taxon>Viridiplantae</taxon>
        <taxon>Streptophyta</taxon>
        <taxon>Embryophyta</taxon>
        <taxon>Tracheophyta</taxon>
        <taxon>Spermatophyta</taxon>
        <taxon>Magnoliopsida</taxon>
        <taxon>eudicotyledons</taxon>
        <taxon>Gunneridae</taxon>
        <taxon>Pentapetalae</taxon>
        <taxon>asterids</taxon>
        <taxon>lamiids</taxon>
        <taxon>Gentianales</taxon>
        <taxon>Apocynaceae</taxon>
        <taxon>Rauvolfioideae</taxon>
        <taxon>Vinceae</taxon>
        <taxon>Catharanthinae</taxon>
        <taxon>Catharanthus</taxon>
    </lineage>
</organism>
<accession>A0ACC0C4W7</accession>
<name>A0ACC0C4W7_CATRO</name>